<organism evidence="6 7">
    <name type="scientific">Funneliformis caledonium</name>
    <dbReference type="NCBI Taxonomy" id="1117310"/>
    <lineage>
        <taxon>Eukaryota</taxon>
        <taxon>Fungi</taxon>
        <taxon>Fungi incertae sedis</taxon>
        <taxon>Mucoromycota</taxon>
        <taxon>Glomeromycotina</taxon>
        <taxon>Glomeromycetes</taxon>
        <taxon>Glomerales</taxon>
        <taxon>Glomeraceae</taxon>
        <taxon>Funneliformis</taxon>
    </lineage>
</organism>
<proteinExistence type="predicted"/>
<accession>A0A9N9GH69</accession>
<feature type="compositionally biased region" description="Polar residues" evidence="4">
    <location>
        <begin position="19"/>
        <end position="29"/>
    </location>
</feature>
<name>A0A9N9GH69_9GLOM</name>
<dbReference type="Pfam" id="PF02892">
    <property type="entry name" value="zf-BED"/>
    <property type="match status" value="1"/>
</dbReference>
<evidence type="ECO:0000256" key="4">
    <source>
        <dbReference type="SAM" id="MobiDB-lite"/>
    </source>
</evidence>
<keyword evidence="2" id="KW-0863">Zinc-finger</keyword>
<evidence type="ECO:0000256" key="3">
    <source>
        <dbReference type="ARBA" id="ARBA00022833"/>
    </source>
</evidence>
<feature type="region of interest" description="Disordered" evidence="4">
    <location>
        <begin position="1"/>
        <end position="45"/>
    </location>
</feature>
<dbReference type="GO" id="GO:0003677">
    <property type="term" value="F:DNA binding"/>
    <property type="evidence" value="ECO:0007669"/>
    <property type="project" value="InterPro"/>
</dbReference>
<keyword evidence="7" id="KW-1185">Reference proteome</keyword>
<dbReference type="EMBL" id="CAJVPQ010002839">
    <property type="protein sequence ID" value="CAG8610129.1"/>
    <property type="molecule type" value="Genomic_DNA"/>
</dbReference>
<dbReference type="AlphaFoldDB" id="A0A9N9GH69"/>
<keyword evidence="3" id="KW-0862">Zinc</keyword>
<dbReference type="InterPro" id="IPR003656">
    <property type="entry name" value="Znf_BED"/>
</dbReference>
<keyword evidence="1" id="KW-0479">Metal-binding</keyword>
<evidence type="ECO:0000256" key="1">
    <source>
        <dbReference type="ARBA" id="ARBA00022723"/>
    </source>
</evidence>
<evidence type="ECO:0000256" key="2">
    <source>
        <dbReference type="ARBA" id="ARBA00022771"/>
    </source>
</evidence>
<dbReference type="Proteomes" id="UP000789570">
    <property type="component" value="Unassembled WGS sequence"/>
</dbReference>
<evidence type="ECO:0000313" key="6">
    <source>
        <dbReference type="EMBL" id="CAG8610129.1"/>
    </source>
</evidence>
<feature type="domain" description="BED-type" evidence="5">
    <location>
        <begin position="84"/>
        <end position="107"/>
    </location>
</feature>
<feature type="compositionally biased region" description="Basic and acidic residues" evidence="4">
    <location>
        <begin position="35"/>
        <end position="45"/>
    </location>
</feature>
<gene>
    <name evidence="6" type="ORF">FCALED_LOCUS9027</name>
</gene>
<protein>
    <submittedName>
        <fullName evidence="6">9951_t:CDS:1</fullName>
    </submittedName>
</protein>
<comment type="caution">
    <text evidence="6">The sequence shown here is derived from an EMBL/GenBank/DDBJ whole genome shotgun (WGS) entry which is preliminary data.</text>
</comment>
<dbReference type="OrthoDB" id="10448235at2759"/>
<evidence type="ECO:0000259" key="5">
    <source>
        <dbReference type="Pfam" id="PF02892"/>
    </source>
</evidence>
<evidence type="ECO:0000313" key="7">
    <source>
        <dbReference type="Proteomes" id="UP000789570"/>
    </source>
</evidence>
<dbReference type="GO" id="GO:0008270">
    <property type="term" value="F:zinc ion binding"/>
    <property type="evidence" value="ECO:0007669"/>
    <property type="project" value="UniProtKB-KW"/>
</dbReference>
<sequence>MTEETIPLTPLSNHDNEGEGSNQTASLSNKRSKKQRSEHVSKKVKTLEKTHKYKSWVWKWWDPVLLDNGNAGAEYLVKKTDEQLCGKVYSSGNSTSNLIVHLAGSHQITENTDVKERSIQTTLTNN</sequence>
<reference evidence="6" key="1">
    <citation type="submission" date="2021-06" db="EMBL/GenBank/DDBJ databases">
        <authorList>
            <person name="Kallberg Y."/>
            <person name="Tangrot J."/>
            <person name="Rosling A."/>
        </authorList>
    </citation>
    <scope>NUCLEOTIDE SEQUENCE</scope>
    <source>
        <strain evidence="6">UK204</strain>
    </source>
</reference>